<dbReference type="Gene3D" id="1.10.10.10">
    <property type="entry name" value="Winged helix-like DNA-binding domain superfamily/Winged helix DNA-binding domain"/>
    <property type="match status" value="1"/>
</dbReference>
<dbReference type="SMART" id="SM00345">
    <property type="entry name" value="HTH_GNTR"/>
    <property type="match status" value="1"/>
</dbReference>
<dbReference type="Proteomes" id="UP000335415">
    <property type="component" value="Unassembled WGS sequence"/>
</dbReference>
<feature type="domain" description="HTH gntR-type" evidence="4">
    <location>
        <begin position="7"/>
        <end position="73"/>
    </location>
</feature>
<dbReference type="SUPFAM" id="SSF46785">
    <property type="entry name" value="Winged helix' DNA-binding domain"/>
    <property type="match status" value="1"/>
</dbReference>
<evidence type="ECO:0000256" key="2">
    <source>
        <dbReference type="ARBA" id="ARBA00023125"/>
    </source>
</evidence>
<evidence type="ECO:0000259" key="4">
    <source>
        <dbReference type="PROSITE" id="PS50949"/>
    </source>
</evidence>
<dbReference type="InterPro" id="IPR011711">
    <property type="entry name" value="GntR_C"/>
</dbReference>
<dbReference type="RefSeq" id="WP_150434947.1">
    <property type="nucleotide sequence ID" value="NZ_VYKJ01000004.1"/>
</dbReference>
<evidence type="ECO:0000313" key="5">
    <source>
        <dbReference type="EMBL" id="KAA9000680.1"/>
    </source>
</evidence>
<dbReference type="SUPFAM" id="SSF48008">
    <property type="entry name" value="GntR ligand-binding domain-like"/>
    <property type="match status" value="1"/>
</dbReference>
<dbReference type="InterPro" id="IPR000524">
    <property type="entry name" value="Tscrpt_reg_HTH_GntR"/>
</dbReference>
<dbReference type="Gene3D" id="1.20.120.530">
    <property type="entry name" value="GntR ligand-binding domain-like"/>
    <property type="match status" value="1"/>
</dbReference>
<sequence>MAETKKRNLTDVAEAALQEDIITGRLRPLERITEAEIAHRLGISRAPVREALRLLDRDGLIERSSQGFIVSEITLEEAEDIFATIAFIEELYTRRATPRLMQDDVIRLRKVLADMKTIADSGNVAGYSAVNKAFHQIIKDACPNKSLLELVDTVGKRTSRYRRFAVGIPGHLQRSVIDHSRIVDEIEKGDAAAAGRAARKTALETFKRVRKALHYTGRIT</sequence>
<dbReference type="InterPro" id="IPR036388">
    <property type="entry name" value="WH-like_DNA-bd_sf"/>
</dbReference>
<dbReference type="EMBL" id="VYKJ01000004">
    <property type="protein sequence ID" value="KAA9000680.1"/>
    <property type="molecule type" value="Genomic_DNA"/>
</dbReference>
<dbReference type="GO" id="GO:0043565">
    <property type="term" value="F:sequence-specific DNA binding"/>
    <property type="evidence" value="ECO:0007669"/>
    <property type="project" value="InterPro"/>
</dbReference>
<protein>
    <submittedName>
        <fullName evidence="5">GntR family transcriptional regulator</fullName>
    </submittedName>
</protein>
<evidence type="ECO:0000256" key="3">
    <source>
        <dbReference type="ARBA" id="ARBA00023163"/>
    </source>
</evidence>
<accession>A0A5J5G2C6</accession>
<dbReference type="AlphaFoldDB" id="A0A5J5G2C6"/>
<dbReference type="PRINTS" id="PR00035">
    <property type="entry name" value="HTHGNTR"/>
</dbReference>
<dbReference type="PROSITE" id="PS50949">
    <property type="entry name" value="HTH_GNTR"/>
    <property type="match status" value="1"/>
</dbReference>
<dbReference type="InterPro" id="IPR008920">
    <property type="entry name" value="TF_FadR/GntR_C"/>
</dbReference>
<dbReference type="PRINTS" id="PR00033">
    <property type="entry name" value="HTHASNC"/>
</dbReference>
<comment type="caution">
    <text evidence="5">The sequence shown here is derived from an EMBL/GenBank/DDBJ whole genome shotgun (WGS) entry which is preliminary data.</text>
</comment>
<name>A0A5J5G2C6_9GAMM</name>
<dbReference type="Pfam" id="PF07729">
    <property type="entry name" value="FCD"/>
    <property type="match status" value="1"/>
</dbReference>
<dbReference type="PANTHER" id="PTHR43537">
    <property type="entry name" value="TRANSCRIPTIONAL REGULATOR, GNTR FAMILY"/>
    <property type="match status" value="1"/>
</dbReference>
<gene>
    <name evidence="5" type="ORF">FJU30_10715</name>
</gene>
<dbReference type="SMART" id="SM00895">
    <property type="entry name" value="FCD"/>
    <property type="match status" value="1"/>
</dbReference>
<dbReference type="InterPro" id="IPR000485">
    <property type="entry name" value="AsnC-type_HTH_dom"/>
</dbReference>
<keyword evidence="2" id="KW-0238">DNA-binding</keyword>
<organism evidence="5 6">
    <name type="scientific">Affinibrenneria salicis</name>
    <dbReference type="NCBI Taxonomy" id="2590031"/>
    <lineage>
        <taxon>Bacteria</taxon>
        <taxon>Pseudomonadati</taxon>
        <taxon>Pseudomonadota</taxon>
        <taxon>Gammaproteobacteria</taxon>
        <taxon>Enterobacterales</taxon>
        <taxon>Pectobacteriaceae</taxon>
        <taxon>Affinibrenneria</taxon>
    </lineage>
</organism>
<evidence type="ECO:0000313" key="6">
    <source>
        <dbReference type="Proteomes" id="UP000335415"/>
    </source>
</evidence>
<keyword evidence="3" id="KW-0804">Transcription</keyword>
<dbReference type="PANTHER" id="PTHR43537:SF24">
    <property type="entry name" value="GLUCONATE OPERON TRANSCRIPTIONAL REPRESSOR"/>
    <property type="match status" value="1"/>
</dbReference>
<evidence type="ECO:0000256" key="1">
    <source>
        <dbReference type="ARBA" id="ARBA00023015"/>
    </source>
</evidence>
<dbReference type="Pfam" id="PF00392">
    <property type="entry name" value="GntR"/>
    <property type="match status" value="1"/>
</dbReference>
<keyword evidence="1" id="KW-0805">Transcription regulation</keyword>
<dbReference type="OrthoDB" id="8689330at2"/>
<proteinExistence type="predicted"/>
<keyword evidence="6" id="KW-1185">Reference proteome</keyword>
<dbReference type="GO" id="GO:0003700">
    <property type="term" value="F:DNA-binding transcription factor activity"/>
    <property type="evidence" value="ECO:0007669"/>
    <property type="project" value="InterPro"/>
</dbReference>
<reference evidence="5 6" key="1">
    <citation type="submission" date="2019-09" db="EMBL/GenBank/DDBJ databases">
        <authorList>
            <person name="Li Y."/>
        </authorList>
    </citation>
    <scope>NUCLEOTIDE SEQUENCE [LARGE SCALE GENOMIC DNA]</scope>
    <source>
        <strain evidence="5 6">L3-3HA</strain>
    </source>
</reference>
<dbReference type="InterPro" id="IPR036390">
    <property type="entry name" value="WH_DNA-bd_sf"/>
</dbReference>